<organism evidence="2 3">
    <name type="scientific">Vibrio phage vB_VchM_Kuja</name>
    <dbReference type="NCBI Taxonomy" id="2686437"/>
    <lineage>
        <taxon>Viruses</taxon>
        <taxon>Duplodnaviria</taxon>
        <taxon>Heunggongvirae</taxon>
        <taxon>Uroviricota</taxon>
        <taxon>Caudoviricetes</taxon>
        <taxon>Pantevenvirales</taxon>
        <taxon>Ackermannviridae</taxon>
        <taxon>Kujavirus</taxon>
        <taxon>Kujavirus kuja</taxon>
    </lineage>
</organism>
<gene>
    <name evidence="2" type="ORF">Kuja_1460</name>
</gene>
<evidence type="ECO:0000313" key="3">
    <source>
        <dbReference type="Proteomes" id="UP000433471"/>
    </source>
</evidence>
<accession>A0A6B9JHY5</accession>
<dbReference type="EMBL" id="MN718199">
    <property type="protein sequence ID" value="QGZ16137.1"/>
    <property type="molecule type" value="Genomic_DNA"/>
</dbReference>
<protein>
    <submittedName>
        <fullName evidence="2">Uncharacterized protein</fullName>
    </submittedName>
</protein>
<feature type="compositionally biased region" description="Low complexity" evidence="1">
    <location>
        <begin position="98"/>
        <end position="143"/>
    </location>
</feature>
<dbReference type="Proteomes" id="UP000433471">
    <property type="component" value="Segment"/>
</dbReference>
<evidence type="ECO:0000313" key="2">
    <source>
        <dbReference type="EMBL" id="QGZ16137.1"/>
    </source>
</evidence>
<reference evidence="2 3" key="1">
    <citation type="submission" date="2019-11" db="EMBL/GenBank/DDBJ databases">
        <title>Characterization of a novel member of the family Ackermannviridae.</title>
        <authorList>
            <person name="Maina A.N."/>
            <person name="Mwaura F.B."/>
            <person name="Jumba M."/>
        </authorList>
    </citation>
    <scope>NUCLEOTIDE SEQUENCE [LARGE SCALE GENOMIC DNA]</scope>
</reference>
<feature type="region of interest" description="Disordered" evidence="1">
    <location>
        <begin position="84"/>
        <end position="192"/>
    </location>
</feature>
<evidence type="ECO:0000256" key="1">
    <source>
        <dbReference type="SAM" id="MobiDB-lite"/>
    </source>
</evidence>
<feature type="compositionally biased region" description="Polar residues" evidence="1">
    <location>
        <begin position="144"/>
        <end position="154"/>
    </location>
</feature>
<name>A0A6B9JHY5_9CAUD</name>
<sequence length="321" mass="35281">MKTFQLINVPAGFSLQLTQDQLDNVNPELMDYVLGQIKAENAPNLGRATLSHLLREVNVKVGDYEIIEVVEGVDPLELTDDVVTEPSEVVTGEKNEATETTPEVVTDEPVQATEANQATEATEANQATEATEANQATEATEATDQPQDQKQYTQEEIDAMKMMGVDPKKPVKAAKARDFQETGTRRKKNNREEFMGVVREGTNGALIKALEAAGFKFVYAEPSERWYHFEVPFKSNFVAENEGKHKNPTFVVSALKKGGASASLYIESKSVGDRVKFDADGYSKAIHGDKKPSDFAKTDPNTALADYLTASVDGVFAQYFK</sequence>
<keyword evidence="3" id="KW-1185">Reference proteome</keyword>
<feature type="compositionally biased region" description="Basic and acidic residues" evidence="1">
    <location>
        <begin position="175"/>
        <end position="192"/>
    </location>
</feature>
<proteinExistence type="predicted"/>